<reference evidence="2" key="1">
    <citation type="submission" date="2016-09" db="EMBL/GenBank/DDBJ databases">
        <authorList>
            <person name="Varghese N."/>
            <person name="Submissions S."/>
        </authorList>
    </citation>
    <scope>NUCLEOTIDE SEQUENCE [LARGE SCALE GENOMIC DNA]</scope>
    <source>
        <strain evidence="2">S5</strain>
    </source>
</reference>
<organism evidence="1 2">
    <name type="scientific">Pelagirhabdus alkalitolerans</name>
    <dbReference type="NCBI Taxonomy" id="1612202"/>
    <lineage>
        <taxon>Bacteria</taxon>
        <taxon>Bacillati</taxon>
        <taxon>Bacillota</taxon>
        <taxon>Bacilli</taxon>
        <taxon>Bacillales</taxon>
        <taxon>Bacillaceae</taxon>
        <taxon>Pelagirhabdus</taxon>
    </lineage>
</organism>
<name>A0A1G6GJA8_9BACI</name>
<evidence type="ECO:0000313" key="1">
    <source>
        <dbReference type="EMBL" id="SDB82078.1"/>
    </source>
</evidence>
<protein>
    <submittedName>
        <fullName evidence="1">Uncharacterized protein</fullName>
    </submittedName>
</protein>
<accession>A0A1G6GJA8</accession>
<dbReference type="RefSeq" id="WP_281241141.1">
    <property type="nucleotide sequence ID" value="NZ_FMYI01000001.1"/>
</dbReference>
<evidence type="ECO:0000313" key="2">
    <source>
        <dbReference type="Proteomes" id="UP000242949"/>
    </source>
</evidence>
<dbReference type="AlphaFoldDB" id="A0A1G6GJA8"/>
<proteinExistence type="predicted"/>
<gene>
    <name evidence="1" type="ORF">SAMN05421734_101169</name>
</gene>
<keyword evidence="2" id="KW-1185">Reference proteome</keyword>
<dbReference type="Proteomes" id="UP000242949">
    <property type="component" value="Unassembled WGS sequence"/>
</dbReference>
<sequence length="43" mass="4724">MRKGLIVLFLLLVLAFGVIGFVQDNPDQGVIVDDQQTSTNVSY</sequence>
<dbReference type="EMBL" id="FMYI01000001">
    <property type="protein sequence ID" value="SDB82078.1"/>
    <property type="molecule type" value="Genomic_DNA"/>
</dbReference>